<protein>
    <recommendedName>
        <fullName evidence="3">TonB-dependent receptor</fullName>
    </recommendedName>
</protein>
<dbReference type="EMBL" id="CP007128">
    <property type="protein sequence ID" value="AHG91638.1"/>
    <property type="molecule type" value="Genomic_DNA"/>
</dbReference>
<evidence type="ECO:0000313" key="2">
    <source>
        <dbReference type="Proteomes" id="UP000019151"/>
    </source>
</evidence>
<organism evidence="1 2">
    <name type="scientific">Gemmatirosa kalamazoonensis</name>
    <dbReference type="NCBI Taxonomy" id="861299"/>
    <lineage>
        <taxon>Bacteria</taxon>
        <taxon>Pseudomonadati</taxon>
        <taxon>Gemmatimonadota</taxon>
        <taxon>Gemmatimonadia</taxon>
        <taxon>Gemmatimonadales</taxon>
        <taxon>Gemmatimonadaceae</taxon>
        <taxon>Gemmatirosa</taxon>
    </lineage>
</organism>
<evidence type="ECO:0000313" key="1">
    <source>
        <dbReference type="EMBL" id="AHG91638.1"/>
    </source>
</evidence>
<proteinExistence type="predicted"/>
<accession>W0RQ47</accession>
<dbReference type="AlphaFoldDB" id="W0RQ47"/>
<keyword evidence="2" id="KW-1185">Reference proteome</keyword>
<reference evidence="1 2" key="1">
    <citation type="journal article" date="2014" name="Genome Announc.">
        <title>Genome Sequence and Methylome of Soil Bacterium Gemmatirosa kalamazoonensis KBS708T, a Member of the Rarely Cultivated Gemmatimonadetes Phylum.</title>
        <authorList>
            <person name="Debruyn J.M."/>
            <person name="Radosevich M."/>
            <person name="Wommack K.E."/>
            <person name="Polson S.W."/>
            <person name="Hauser L.J."/>
            <person name="Fawaz M.N."/>
            <person name="Korlach J."/>
            <person name="Tsai Y.C."/>
        </authorList>
    </citation>
    <scope>NUCLEOTIDE SEQUENCE [LARGE SCALE GENOMIC DNA]</scope>
    <source>
        <strain evidence="1 2">KBS708</strain>
    </source>
</reference>
<dbReference type="Proteomes" id="UP000019151">
    <property type="component" value="Chromosome"/>
</dbReference>
<sequence>MVVSYRPGARVVLAARLGVATGTPYTGWAGTYPRWTYDPVGRRWRVPGSTSAARNEQVRTERNTERYPTYRRLDVGAHRAFHLGRADCDAFVNLVNVLNQRNVLLYAFDTAQNPPDVRGYSQLPFLPTLGMRVAF</sequence>
<name>W0RQ47_9BACT</name>
<dbReference type="InParanoid" id="W0RQ47"/>
<evidence type="ECO:0008006" key="3">
    <source>
        <dbReference type="Google" id="ProtNLM"/>
    </source>
</evidence>
<dbReference type="STRING" id="861299.J421_4101"/>
<dbReference type="KEGG" id="gba:J421_4101"/>
<dbReference type="HOGENOM" id="CLU_1882777_0_0_0"/>
<gene>
    <name evidence="1" type="ORF">J421_4101</name>
</gene>